<dbReference type="AlphaFoldDB" id="A0AAW6P3G8"/>
<comment type="caution">
    <text evidence="3">The sequence shown here is derived from an EMBL/GenBank/DDBJ whole genome shotgun (WGS) entry which is preliminary data.</text>
</comment>
<name>A0AAW6P3G8_9PSED</name>
<dbReference type="PANTHER" id="PTHR22754:SF32">
    <property type="entry name" value="DISCO-INTERACTING PROTEIN 2"/>
    <property type="match status" value="1"/>
</dbReference>
<dbReference type="Gene3D" id="3.40.50.12780">
    <property type="entry name" value="N-terminal domain of ligase-like"/>
    <property type="match status" value="1"/>
</dbReference>
<dbReference type="GO" id="GO:0070566">
    <property type="term" value="F:adenylyltransferase activity"/>
    <property type="evidence" value="ECO:0007669"/>
    <property type="project" value="TreeGrafter"/>
</dbReference>
<evidence type="ECO:0000313" key="4">
    <source>
        <dbReference type="Proteomes" id="UP001220662"/>
    </source>
</evidence>
<dbReference type="SUPFAM" id="SSF56801">
    <property type="entry name" value="Acetyl-CoA synthetase-like"/>
    <property type="match status" value="1"/>
</dbReference>
<evidence type="ECO:0000259" key="2">
    <source>
        <dbReference type="Pfam" id="PF00501"/>
    </source>
</evidence>
<evidence type="ECO:0000313" key="3">
    <source>
        <dbReference type="EMBL" id="MDF3840896.1"/>
    </source>
</evidence>
<dbReference type="InterPro" id="IPR042099">
    <property type="entry name" value="ANL_N_sf"/>
</dbReference>
<dbReference type="Pfam" id="PF00501">
    <property type="entry name" value="AMP-binding"/>
    <property type="match status" value="1"/>
</dbReference>
<dbReference type="Gene3D" id="3.30.300.30">
    <property type="match status" value="1"/>
</dbReference>
<dbReference type="PANTHER" id="PTHR22754">
    <property type="entry name" value="DISCO-INTERACTING PROTEIN 2 DIP2 -RELATED"/>
    <property type="match status" value="1"/>
</dbReference>
<sequence length="554" mass="59386">MTPTPTRNTRLAPRLGGFACLAEALDYAAGGETGINFYSSLGQLDQCLAYSELSQKARHAASHLHGLGLPRGAYLALVADSSVEFLSLFYACQYAGLVPCPLPFSVHPGGKDAYIDQLAGMLGASRAPLAISPQSVRECLEAAALCSGTRVLTHAELHALPAHPQPEPLGPGDMAYVQYSSGSTSQPKGVLISQRAVCSNVDAILRHGMAMRAGDRACSWLPFYHDMGLVGFSIAALCAQCSVDYLAPTTFAKRPSLWLQLMSANRSTITYAPGFGYRLAVQRLKDIDDLDLSALRVAGIGGDMIRPSVLAEFTEALAPCGFRAEAWSPSYGMAEATLAVAIGRSGQGPRLSRCLGADGRPRDFVACGLALPDTEVRVLDASGRPLPAGQAGHLWVRGPGLMSGYLRDARLDDSMFDAEGFFDSGDLGYMEDGQVVVTGRAKELILLRGRNLWPQDIEWALERVEPLGQGDVAAFAVEAGEDEELVVLVQSRLHGDAEHREGLRTRLATVLSQHFGVSAQLVFLPPRSLPMTTSGKLSRSRAKDFYLRGDYRAT</sequence>
<dbReference type="InterPro" id="IPR000873">
    <property type="entry name" value="AMP-dep_synth/lig_dom"/>
</dbReference>
<dbReference type="Proteomes" id="UP001220662">
    <property type="component" value="Unassembled WGS sequence"/>
</dbReference>
<dbReference type="GO" id="GO:0005886">
    <property type="term" value="C:plasma membrane"/>
    <property type="evidence" value="ECO:0007669"/>
    <property type="project" value="TreeGrafter"/>
</dbReference>
<protein>
    <submittedName>
        <fullName evidence="3">Fatty acyl-AMP ligase</fullName>
    </submittedName>
</protein>
<dbReference type="EMBL" id="JARJLR010000086">
    <property type="protein sequence ID" value="MDF3840896.1"/>
    <property type="molecule type" value="Genomic_DNA"/>
</dbReference>
<dbReference type="PROSITE" id="PS00455">
    <property type="entry name" value="AMP_BINDING"/>
    <property type="match status" value="1"/>
</dbReference>
<dbReference type="InterPro" id="IPR020845">
    <property type="entry name" value="AMP-binding_CS"/>
</dbReference>
<dbReference type="NCBIfam" id="NF006624">
    <property type="entry name" value="PRK09192.1"/>
    <property type="match status" value="1"/>
</dbReference>
<dbReference type="GO" id="GO:0016874">
    <property type="term" value="F:ligase activity"/>
    <property type="evidence" value="ECO:0007669"/>
    <property type="project" value="UniProtKB-KW"/>
</dbReference>
<dbReference type="RefSeq" id="WP_069864108.1">
    <property type="nucleotide sequence ID" value="NZ_BDGS01000001.1"/>
</dbReference>
<proteinExistence type="inferred from homology"/>
<dbReference type="GO" id="GO:0006633">
    <property type="term" value="P:fatty acid biosynthetic process"/>
    <property type="evidence" value="ECO:0007669"/>
    <property type="project" value="TreeGrafter"/>
</dbReference>
<evidence type="ECO:0000256" key="1">
    <source>
        <dbReference type="ARBA" id="ARBA00006432"/>
    </source>
</evidence>
<reference evidence="3" key="1">
    <citation type="submission" date="2023-03" db="EMBL/GenBank/DDBJ databases">
        <title>Draft assemblies of triclosan tolerant bacteria isolated from returned activated sludge.</title>
        <authorList>
            <person name="Van Hamelsveld S."/>
        </authorList>
    </citation>
    <scope>NUCLEOTIDE SEQUENCE</scope>
    <source>
        <strain evidence="3">GW210015_S63</strain>
    </source>
</reference>
<gene>
    <name evidence="3" type="ORF">P3W55_04145</name>
</gene>
<organism evidence="3 4">
    <name type="scientific">Pseudomonas citronellolis</name>
    <dbReference type="NCBI Taxonomy" id="53408"/>
    <lineage>
        <taxon>Bacteria</taxon>
        <taxon>Pseudomonadati</taxon>
        <taxon>Pseudomonadota</taxon>
        <taxon>Gammaproteobacteria</taxon>
        <taxon>Pseudomonadales</taxon>
        <taxon>Pseudomonadaceae</taxon>
        <taxon>Pseudomonas</taxon>
    </lineage>
</organism>
<dbReference type="InterPro" id="IPR045851">
    <property type="entry name" value="AMP-bd_C_sf"/>
</dbReference>
<feature type="domain" description="AMP-dependent synthetase/ligase" evidence="2">
    <location>
        <begin position="46"/>
        <end position="406"/>
    </location>
</feature>
<comment type="similarity">
    <text evidence="1">Belongs to the ATP-dependent AMP-binding enzyme family.</text>
</comment>
<keyword evidence="3" id="KW-0436">Ligase</keyword>
<accession>A0AAW6P3G8</accession>